<dbReference type="PANTHER" id="PTHR46300:SF7">
    <property type="entry name" value="P450, PUTATIVE (EUROFUNG)-RELATED"/>
    <property type="match status" value="1"/>
</dbReference>
<dbReference type="Proteomes" id="UP000030671">
    <property type="component" value="Unassembled WGS sequence"/>
</dbReference>
<reference evidence="12 13" key="1">
    <citation type="journal article" date="2012" name="New Phytol.">
        <title>Insight into trade-off between wood decay and parasitism from the genome of a fungal forest pathogen.</title>
        <authorList>
            <person name="Olson A."/>
            <person name="Aerts A."/>
            <person name="Asiegbu F."/>
            <person name="Belbahri L."/>
            <person name="Bouzid O."/>
            <person name="Broberg A."/>
            <person name="Canback B."/>
            <person name="Coutinho P.M."/>
            <person name="Cullen D."/>
            <person name="Dalman K."/>
            <person name="Deflorio G."/>
            <person name="van Diepen L.T."/>
            <person name="Dunand C."/>
            <person name="Duplessis S."/>
            <person name="Durling M."/>
            <person name="Gonthier P."/>
            <person name="Grimwood J."/>
            <person name="Fossdal C.G."/>
            <person name="Hansson D."/>
            <person name="Henrissat B."/>
            <person name="Hietala A."/>
            <person name="Himmelstrand K."/>
            <person name="Hoffmeister D."/>
            <person name="Hogberg N."/>
            <person name="James T.Y."/>
            <person name="Karlsson M."/>
            <person name="Kohler A."/>
            <person name="Kues U."/>
            <person name="Lee Y.H."/>
            <person name="Lin Y.C."/>
            <person name="Lind M."/>
            <person name="Lindquist E."/>
            <person name="Lombard V."/>
            <person name="Lucas S."/>
            <person name="Lunden K."/>
            <person name="Morin E."/>
            <person name="Murat C."/>
            <person name="Park J."/>
            <person name="Raffaello T."/>
            <person name="Rouze P."/>
            <person name="Salamov A."/>
            <person name="Schmutz J."/>
            <person name="Solheim H."/>
            <person name="Stahlberg J."/>
            <person name="Velez H."/>
            <person name="de Vries R.P."/>
            <person name="Wiebenga A."/>
            <person name="Woodward S."/>
            <person name="Yakovlev I."/>
            <person name="Garbelotto M."/>
            <person name="Martin F."/>
            <person name="Grigoriev I.V."/>
            <person name="Stenlid J."/>
        </authorList>
    </citation>
    <scope>NUCLEOTIDE SEQUENCE [LARGE SCALE GENOMIC DNA]</scope>
    <source>
        <strain evidence="12 13">TC 32-1</strain>
    </source>
</reference>
<dbReference type="InterPro" id="IPR001128">
    <property type="entry name" value="Cyt_P450"/>
</dbReference>
<feature type="binding site" description="axial binding residue" evidence="9">
    <location>
        <position position="438"/>
    </location>
    <ligand>
        <name>heme</name>
        <dbReference type="ChEBI" id="CHEBI:30413"/>
    </ligand>
    <ligandPart>
        <name>Fe</name>
        <dbReference type="ChEBI" id="CHEBI:18248"/>
    </ligandPart>
</feature>
<keyword evidence="7 9" id="KW-0408">Iron</keyword>
<protein>
    <submittedName>
        <fullName evidence="12">Cytochrome P450 monooxygenase 31</fullName>
    </submittedName>
</protein>
<keyword evidence="6 10" id="KW-0560">Oxidoreductase</keyword>
<dbReference type="PRINTS" id="PR00385">
    <property type="entry name" value="P450"/>
</dbReference>
<keyword evidence="8 10" id="KW-0503">Monooxygenase</keyword>
<evidence type="ECO:0000256" key="9">
    <source>
        <dbReference type="PIRSR" id="PIRSR602401-1"/>
    </source>
</evidence>
<dbReference type="PRINTS" id="PR00463">
    <property type="entry name" value="EP450I"/>
</dbReference>
<keyword evidence="4 9" id="KW-0349">Heme</keyword>
<dbReference type="EMBL" id="KI925462">
    <property type="protein sequence ID" value="ETW77757.1"/>
    <property type="molecule type" value="Genomic_DNA"/>
</dbReference>
<dbReference type="Pfam" id="PF00067">
    <property type="entry name" value="p450"/>
    <property type="match status" value="1"/>
</dbReference>
<dbReference type="InterPro" id="IPR036396">
    <property type="entry name" value="Cyt_P450_sf"/>
</dbReference>
<evidence type="ECO:0000256" key="6">
    <source>
        <dbReference type="ARBA" id="ARBA00023002"/>
    </source>
</evidence>
<proteinExistence type="inferred from homology"/>
<evidence type="ECO:0000256" key="1">
    <source>
        <dbReference type="ARBA" id="ARBA00001971"/>
    </source>
</evidence>
<evidence type="ECO:0000256" key="7">
    <source>
        <dbReference type="ARBA" id="ARBA00023004"/>
    </source>
</evidence>
<name>W4JW27_HETIT</name>
<organism evidence="12 13">
    <name type="scientific">Heterobasidion irregulare (strain TC 32-1)</name>
    <dbReference type="NCBI Taxonomy" id="747525"/>
    <lineage>
        <taxon>Eukaryota</taxon>
        <taxon>Fungi</taxon>
        <taxon>Dikarya</taxon>
        <taxon>Basidiomycota</taxon>
        <taxon>Agaricomycotina</taxon>
        <taxon>Agaricomycetes</taxon>
        <taxon>Russulales</taxon>
        <taxon>Bondarzewiaceae</taxon>
        <taxon>Heterobasidion</taxon>
        <taxon>Heterobasidion annosum species complex</taxon>
    </lineage>
</organism>
<evidence type="ECO:0000256" key="3">
    <source>
        <dbReference type="ARBA" id="ARBA00010617"/>
    </source>
</evidence>
<evidence type="ECO:0000256" key="2">
    <source>
        <dbReference type="ARBA" id="ARBA00005179"/>
    </source>
</evidence>
<dbReference type="AlphaFoldDB" id="W4JW27"/>
<dbReference type="PANTHER" id="PTHR46300">
    <property type="entry name" value="P450, PUTATIVE (EUROFUNG)-RELATED-RELATED"/>
    <property type="match status" value="1"/>
</dbReference>
<dbReference type="HOGENOM" id="CLU_001570_2_3_1"/>
<keyword evidence="13" id="KW-1185">Reference proteome</keyword>
<evidence type="ECO:0000313" key="12">
    <source>
        <dbReference type="EMBL" id="ETW77757.1"/>
    </source>
</evidence>
<dbReference type="GO" id="GO:0016705">
    <property type="term" value="F:oxidoreductase activity, acting on paired donors, with incorporation or reduction of molecular oxygen"/>
    <property type="evidence" value="ECO:0007669"/>
    <property type="project" value="InterPro"/>
</dbReference>
<dbReference type="GO" id="GO:0005506">
    <property type="term" value="F:iron ion binding"/>
    <property type="evidence" value="ECO:0007669"/>
    <property type="project" value="InterPro"/>
</dbReference>
<dbReference type="GeneID" id="20678344"/>
<evidence type="ECO:0000256" key="5">
    <source>
        <dbReference type="ARBA" id="ARBA00022723"/>
    </source>
</evidence>
<accession>W4JW27</accession>
<dbReference type="CDD" id="cd11065">
    <property type="entry name" value="CYP64-like"/>
    <property type="match status" value="1"/>
</dbReference>
<evidence type="ECO:0000256" key="10">
    <source>
        <dbReference type="RuleBase" id="RU000461"/>
    </source>
</evidence>
<sequence>MSTLHAGSLLVIVLLVYVIFRWLQSRDLRLPPGPRKLPLIGNLLDMPSGRDWLTYAKWCRQYDSDIIHLSVAGQSVVVLNSAELASDLLEKKSSIYSSRVQLTMLHELIGWNHSFTFKPYDAAWRSQRKVFTQTVNPSDAAQFFPHQINAAHEFLRRLLSSSNLFHDIHHWAAVMIMDITYGIRGEAADPYISTAIEALDGVARAATPGAFLVDYLPFLKYVPGWVPGAGFQQKAKKWSTSRYDMTEKPFQAAKRQIATGVYTPSLISSALANMDLAQDISIQEDVMKGVAVTCYGAGFDTIVATLAAFILAMLLHPEVQTSAQQELDKVLGEGDLPTFNDEPSLPYITALVKEVLRYSPAIPLGVPHLSEEDDTHDGYWIPKGSIVIANSWSMLHNEETYPDPSSFNPARFLTTDGKLNPECKDPATAAFGFGRRICPGRHFAISAVWIAVASILATYNITKDVDADGKVIEPSGEWSHGSTLFNHPLPFKCTFTPRSKAAEVAIRATGEDP</sequence>
<comment type="similarity">
    <text evidence="3 10">Belongs to the cytochrome P450 family.</text>
</comment>
<dbReference type="STRING" id="747525.W4JW27"/>
<comment type="pathway">
    <text evidence="2">Secondary metabolite biosynthesis.</text>
</comment>
<dbReference type="GO" id="GO:0020037">
    <property type="term" value="F:heme binding"/>
    <property type="evidence" value="ECO:0007669"/>
    <property type="project" value="InterPro"/>
</dbReference>
<dbReference type="RefSeq" id="XP_009549655.1">
    <property type="nucleotide sequence ID" value="XM_009551360.1"/>
</dbReference>
<dbReference type="KEGG" id="hir:HETIRDRAFT_55936"/>
<dbReference type="InterPro" id="IPR002401">
    <property type="entry name" value="Cyt_P450_E_grp-I"/>
</dbReference>
<keyword evidence="11" id="KW-1133">Transmembrane helix</keyword>
<comment type="cofactor">
    <cofactor evidence="1 9">
        <name>heme</name>
        <dbReference type="ChEBI" id="CHEBI:30413"/>
    </cofactor>
</comment>
<dbReference type="InterPro" id="IPR050364">
    <property type="entry name" value="Cytochrome_P450_fung"/>
</dbReference>
<keyword evidence="5 9" id="KW-0479">Metal-binding</keyword>
<evidence type="ECO:0000256" key="8">
    <source>
        <dbReference type="ARBA" id="ARBA00023033"/>
    </source>
</evidence>
<dbReference type="eggNOG" id="KOG0156">
    <property type="taxonomic scope" value="Eukaryota"/>
</dbReference>
<dbReference type="PROSITE" id="PS00086">
    <property type="entry name" value="CYTOCHROME_P450"/>
    <property type="match status" value="1"/>
</dbReference>
<dbReference type="InterPro" id="IPR017972">
    <property type="entry name" value="Cyt_P450_CS"/>
</dbReference>
<keyword evidence="11" id="KW-0812">Transmembrane</keyword>
<feature type="transmembrane region" description="Helical" evidence="11">
    <location>
        <begin position="6"/>
        <end position="23"/>
    </location>
</feature>
<dbReference type="InParanoid" id="W4JW27"/>
<dbReference type="Gene3D" id="1.10.630.10">
    <property type="entry name" value="Cytochrome P450"/>
    <property type="match status" value="1"/>
</dbReference>
<keyword evidence="11" id="KW-0472">Membrane</keyword>
<dbReference type="SUPFAM" id="SSF48264">
    <property type="entry name" value="Cytochrome P450"/>
    <property type="match status" value="1"/>
</dbReference>
<evidence type="ECO:0000256" key="11">
    <source>
        <dbReference type="SAM" id="Phobius"/>
    </source>
</evidence>
<dbReference type="OrthoDB" id="2789670at2759"/>
<gene>
    <name evidence="12" type="primary">cyp31</name>
    <name evidence="12" type="ORF">HETIRDRAFT_55936</name>
</gene>
<evidence type="ECO:0000313" key="13">
    <source>
        <dbReference type="Proteomes" id="UP000030671"/>
    </source>
</evidence>
<dbReference type="GO" id="GO:0004497">
    <property type="term" value="F:monooxygenase activity"/>
    <property type="evidence" value="ECO:0007669"/>
    <property type="project" value="UniProtKB-KW"/>
</dbReference>
<evidence type="ECO:0000256" key="4">
    <source>
        <dbReference type="ARBA" id="ARBA00022617"/>
    </source>
</evidence>